<dbReference type="InterPro" id="IPR003593">
    <property type="entry name" value="AAA+_ATPase"/>
</dbReference>
<proteinExistence type="predicted"/>
<keyword evidence="7 10" id="KW-1133">Transmembrane helix</keyword>
<keyword evidence="4 10" id="KW-0812">Transmembrane</keyword>
<dbReference type="InterPro" id="IPR039421">
    <property type="entry name" value="Type_1_exporter"/>
</dbReference>
<dbReference type="InterPro" id="IPR036640">
    <property type="entry name" value="ABC1_TM_sf"/>
</dbReference>
<evidence type="ECO:0000256" key="8">
    <source>
        <dbReference type="ARBA" id="ARBA00023136"/>
    </source>
</evidence>
<feature type="region of interest" description="Disordered" evidence="9">
    <location>
        <begin position="1"/>
        <end position="20"/>
    </location>
</feature>
<keyword evidence="6 13" id="KW-0067">ATP-binding</keyword>
<keyword evidence="14" id="KW-1185">Reference proteome</keyword>
<sequence>MTVVDHPAPDDRAEPVAPDVPAVDDDTVLRRGMALLWRSVREHPVPFAVSVVGATVFAVMTVASTVVLGRVTDELVVPGLADDRGPGTFGDVEAGTVLLVTGAVVVVALARAMGVIARRFFCAVTTFRMGATWRGRLAERYLAAPLRFHTRRPAGELMAHADDDAVKAIEFINPAPFSMSAFVIGAVAFARLVAVDWVIALVAITVFPALLVMNRAYTARVEAPAARGQARYGDMAAVAHESFDGALVVKVLGLGDHEEARFARATDALRQERVRVGELRAWFEPGLNALPNLGSVIVLGLGAWRLSTGDLTEGGIVEALALFAVLATPMRVMGYLLQSMPPSVVAADRLDGVLEVDDDERHPARGTATLPAGPLGVEARDLSFAHDPEAPVLEDVSLSIRPGEVVALTGATAGGKTSLCLCLAGLLEPTGGAVALGGVDVRDLAPDQLPSSVGFVFQETFLFADTVEANVRAGLGRDEVGDDEVARALALARADGFVTALPEGLGSVLGERGVTLSGGQRQRLALARALVRRPRLLVLDDATSAIDPVVEAEILGGLGRALDTTTVVVAHRVSTIRLADRVVFLDGGRVAAVGPHDQLLATVPAYAALVEVYEGEGM</sequence>
<keyword evidence="8 10" id="KW-0472">Membrane</keyword>
<dbReference type="InterPro" id="IPR011527">
    <property type="entry name" value="ABC1_TM_dom"/>
</dbReference>
<evidence type="ECO:0000256" key="10">
    <source>
        <dbReference type="SAM" id="Phobius"/>
    </source>
</evidence>
<name>A0AAF0BRD2_9ACTN</name>
<gene>
    <name evidence="13" type="ORF">PO878_18315</name>
</gene>
<evidence type="ECO:0000259" key="12">
    <source>
        <dbReference type="PROSITE" id="PS50929"/>
    </source>
</evidence>
<dbReference type="PANTHER" id="PTHR24221">
    <property type="entry name" value="ATP-BINDING CASSETTE SUB-FAMILY B"/>
    <property type="match status" value="1"/>
</dbReference>
<dbReference type="PROSITE" id="PS50929">
    <property type="entry name" value="ABC_TM1F"/>
    <property type="match status" value="1"/>
</dbReference>
<dbReference type="Pfam" id="PF00664">
    <property type="entry name" value="ABC_membrane"/>
    <property type="match status" value="1"/>
</dbReference>
<dbReference type="Gene3D" id="3.40.50.300">
    <property type="entry name" value="P-loop containing nucleotide triphosphate hydrolases"/>
    <property type="match status" value="1"/>
</dbReference>
<keyword evidence="2" id="KW-0813">Transport</keyword>
<dbReference type="Proteomes" id="UP001216390">
    <property type="component" value="Chromosome"/>
</dbReference>
<evidence type="ECO:0000256" key="3">
    <source>
        <dbReference type="ARBA" id="ARBA00022475"/>
    </source>
</evidence>
<protein>
    <submittedName>
        <fullName evidence="13">ABC transporter ATP-binding protein</fullName>
    </submittedName>
</protein>
<evidence type="ECO:0000313" key="14">
    <source>
        <dbReference type="Proteomes" id="UP001216390"/>
    </source>
</evidence>
<evidence type="ECO:0000256" key="2">
    <source>
        <dbReference type="ARBA" id="ARBA00022448"/>
    </source>
</evidence>
<keyword evidence="3" id="KW-1003">Cell membrane</keyword>
<dbReference type="Gene3D" id="1.20.1560.10">
    <property type="entry name" value="ABC transporter type 1, transmembrane domain"/>
    <property type="match status" value="1"/>
</dbReference>
<dbReference type="GO" id="GO:0034040">
    <property type="term" value="F:ATPase-coupled lipid transmembrane transporter activity"/>
    <property type="evidence" value="ECO:0007669"/>
    <property type="project" value="TreeGrafter"/>
</dbReference>
<keyword evidence="5" id="KW-0547">Nucleotide-binding</keyword>
<evidence type="ECO:0000313" key="13">
    <source>
        <dbReference type="EMBL" id="WCO66456.1"/>
    </source>
</evidence>
<dbReference type="GO" id="GO:0005886">
    <property type="term" value="C:plasma membrane"/>
    <property type="evidence" value="ECO:0007669"/>
    <property type="project" value="UniProtKB-SubCell"/>
</dbReference>
<evidence type="ECO:0000256" key="4">
    <source>
        <dbReference type="ARBA" id="ARBA00022692"/>
    </source>
</evidence>
<dbReference type="PROSITE" id="PS50893">
    <property type="entry name" value="ABC_TRANSPORTER_2"/>
    <property type="match status" value="1"/>
</dbReference>
<accession>A0AAF0BRD2</accession>
<dbReference type="EMBL" id="CP116942">
    <property type="protein sequence ID" value="WCO66456.1"/>
    <property type="molecule type" value="Genomic_DNA"/>
</dbReference>
<dbReference type="PROSITE" id="PS00211">
    <property type="entry name" value="ABC_TRANSPORTER_1"/>
    <property type="match status" value="1"/>
</dbReference>
<evidence type="ECO:0000256" key="5">
    <source>
        <dbReference type="ARBA" id="ARBA00022741"/>
    </source>
</evidence>
<evidence type="ECO:0000259" key="11">
    <source>
        <dbReference type="PROSITE" id="PS50893"/>
    </source>
</evidence>
<comment type="subcellular location">
    <subcellularLocation>
        <location evidence="1">Cell membrane</location>
        <topology evidence="1">Multi-pass membrane protein</topology>
    </subcellularLocation>
</comment>
<feature type="transmembrane region" description="Helical" evidence="10">
    <location>
        <begin position="92"/>
        <end position="110"/>
    </location>
</feature>
<dbReference type="InterPro" id="IPR017871">
    <property type="entry name" value="ABC_transporter-like_CS"/>
</dbReference>
<evidence type="ECO:0000256" key="9">
    <source>
        <dbReference type="SAM" id="MobiDB-lite"/>
    </source>
</evidence>
<dbReference type="Pfam" id="PF00005">
    <property type="entry name" value="ABC_tran"/>
    <property type="match status" value="1"/>
</dbReference>
<evidence type="ECO:0000256" key="6">
    <source>
        <dbReference type="ARBA" id="ARBA00022840"/>
    </source>
</evidence>
<evidence type="ECO:0000256" key="7">
    <source>
        <dbReference type="ARBA" id="ARBA00022989"/>
    </source>
</evidence>
<dbReference type="GO" id="GO:0016887">
    <property type="term" value="F:ATP hydrolysis activity"/>
    <property type="evidence" value="ECO:0007669"/>
    <property type="project" value="InterPro"/>
</dbReference>
<dbReference type="PANTHER" id="PTHR24221:SF654">
    <property type="entry name" value="ATP-BINDING CASSETTE SUB-FAMILY B MEMBER 6"/>
    <property type="match status" value="1"/>
</dbReference>
<feature type="transmembrane region" description="Helical" evidence="10">
    <location>
        <begin position="181"/>
        <end position="207"/>
    </location>
</feature>
<dbReference type="RefSeq" id="WP_272735979.1">
    <property type="nucleotide sequence ID" value="NZ_CP116942.1"/>
</dbReference>
<organism evidence="13 14">
    <name type="scientific">Iamia majanohamensis</name>
    <dbReference type="NCBI Taxonomy" id="467976"/>
    <lineage>
        <taxon>Bacteria</taxon>
        <taxon>Bacillati</taxon>
        <taxon>Actinomycetota</taxon>
        <taxon>Acidimicrobiia</taxon>
        <taxon>Acidimicrobiales</taxon>
        <taxon>Iamiaceae</taxon>
        <taxon>Iamia</taxon>
    </lineage>
</organism>
<dbReference type="FunFam" id="3.40.50.300:FF:000299">
    <property type="entry name" value="ABC transporter ATP-binding protein/permease"/>
    <property type="match status" value="1"/>
</dbReference>
<dbReference type="AlphaFoldDB" id="A0AAF0BRD2"/>
<dbReference type="GO" id="GO:0005524">
    <property type="term" value="F:ATP binding"/>
    <property type="evidence" value="ECO:0007669"/>
    <property type="project" value="UniProtKB-KW"/>
</dbReference>
<reference evidence="13" key="1">
    <citation type="submission" date="2023-01" db="EMBL/GenBank/DDBJ databases">
        <title>The diversity of Class Acidimicrobiia in South China Sea sediment environments and the proposal of Iamia marina sp. nov., a novel species of the genus Iamia.</title>
        <authorList>
            <person name="He Y."/>
            <person name="Tian X."/>
        </authorList>
    </citation>
    <scope>NUCLEOTIDE SEQUENCE</scope>
    <source>
        <strain evidence="13">DSM 19957</strain>
    </source>
</reference>
<dbReference type="SUPFAM" id="SSF52540">
    <property type="entry name" value="P-loop containing nucleoside triphosphate hydrolases"/>
    <property type="match status" value="1"/>
</dbReference>
<feature type="domain" description="ABC transmembrane type-1" evidence="12">
    <location>
        <begin position="48"/>
        <end position="340"/>
    </location>
</feature>
<dbReference type="SMART" id="SM00382">
    <property type="entry name" value="AAA"/>
    <property type="match status" value="1"/>
</dbReference>
<dbReference type="GO" id="GO:0140359">
    <property type="term" value="F:ABC-type transporter activity"/>
    <property type="evidence" value="ECO:0007669"/>
    <property type="project" value="InterPro"/>
</dbReference>
<feature type="domain" description="ABC transporter" evidence="11">
    <location>
        <begin position="377"/>
        <end position="612"/>
    </location>
</feature>
<dbReference type="KEGG" id="ima:PO878_18315"/>
<dbReference type="SUPFAM" id="SSF90123">
    <property type="entry name" value="ABC transporter transmembrane region"/>
    <property type="match status" value="1"/>
</dbReference>
<dbReference type="InterPro" id="IPR027417">
    <property type="entry name" value="P-loop_NTPase"/>
</dbReference>
<evidence type="ECO:0000256" key="1">
    <source>
        <dbReference type="ARBA" id="ARBA00004651"/>
    </source>
</evidence>
<feature type="transmembrane region" description="Helical" evidence="10">
    <location>
        <begin position="47"/>
        <end position="72"/>
    </location>
</feature>
<dbReference type="InterPro" id="IPR003439">
    <property type="entry name" value="ABC_transporter-like_ATP-bd"/>
</dbReference>